<dbReference type="PROSITE" id="PS51257">
    <property type="entry name" value="PROKAR_LIPOPROTEIN"/>
    <property type="match status" value="1"/>
</dbReference>
<dbReference type="RefSeq" id="WP_106092309.1">
    <property type="nucleotide sequence ID" value="NZ_PVNL01000110.1"/>
</dbReference>
<accession>A0A2S9YDS2</accession>
<gene>
    <name evidence="1" type="ORF">ENSA7_54270</name>
</gene>
<evidence type="ECO:0000313" key="1">
    <source>
        <dbReference type="EMBL" id="PRQ03156.1"/>
    </source>
</evidence>
<dbReference type="EMBL" id="PVNL01000110">
    <property type="protein sequence ID" value="PRQ03156.1"/>
    <property type="molecule type" value="Genomic_DNA"/>
</dbReference>
<name>A0A2S9YDS2_9BACT</name>
<dbReference type="AlphaFoldDB" id="A0A2S9YDS2"/>
<reference evidence="1 2" key="1">
    <citation type="submission" date="2018-03" db="EMBL/GenBank/DDBJ databases">
        <title>Draft Genome Sequences of the Obligatory Marine Myxobacteria Enhygromyxa salina SWB007.</title>
        <authorList>
            <person name="Poehlein A."/>
            <person name="Moghaddam J.A."/>
            <person name="Harms H."/>
            <person name="Alanjari M."/>
            <person name="Koenig G.M."/>
            <person name="Daniel R."/>
            <person name="Schaeberle T.F."/>
        </authorList>
    </citation>
    <scope>NUCLEOTIDE SEQUENCE [LARGE SCALE GENOMIC DNA]</scope>
    <source>
        <strain evidence="1 2">SWB007</strain>
    </source>
</reference>
<proteinExistence type="predicted"/>
<comment type="caution">
    <text evidence="1">The sequence shown here is derived from an EMBL/GenBank/DDBJ whole genome shotgun (WGS) entry which is preliminary data.</text>
</comment>
<dbReference type="Proteomes" id="UP000238823">
    <property type="component" value="Unassembled WGS sequence"/>
</dbReference>
<organism evidence="1 2">
    <name type="scientific">Enhygromyxa salina</name>
    <dbReference type="NCBI Taxonomy" id="215803"/>
    <lineage>
        <taxon>Bacteria</taxon>
        <taxon>Pseudomonadati</taxon>
        <taxon>Myxococcota</taxon>
        <taxon>Polyangia</taxon>
        <taxon>Nannocystales</taxon>
        <taxon>Nannocystaceae</taxon>
        <taxon>Enhygromyxa</taxon>
    </lineage>
</organism>
<sequence>MPSMRPLALALIPLVAACSEPEPEPCLVSNEAVIELGSGTLCTVTPTGLVLHTEGWELVLERLTEQGTLQELARIQSASSWCGTVAEDLETETIWLTVPGEDAFGSDDIDQPGRLLTLDADGQTLKEEPLLAEGAPIYIGSSLARAGELYLAGSVYRSNPDGIYDSAALIERRDANGALAWRQTGYANFVPHSDGEREFHWIGQIVSVGGNLAVFAGRSGIDSSSISMLTLRGLDGGVNWTAYVTPDNYNGPHARLASDDDRTIWVSEERGRRYDYTETTDDPPLLRVARSIVTSHDNSGWTNWRGEVEWPELDDIRVTEAVGVDTSVVHVVSGRNVEDRALRHLSLARQDWTGALECTASLDHLGLRAARTLHKLDDGRIVLGGEVVIPHEDDPEDPSDHNTVTVPAIVVLDVEPGPAPW</sequence>
<protein>
    <submittedName>
        <fullName evidence="1">Uncharacterized protein</fullName>
    </submittedName>
</protein>
<evidence type="ECO:0000313" key="2">
    <source>
        <dbReference type="Proteomes" id="UP000238823"/>
    </source>
</evidence>